<dbReference type="Proteomes" id="UP000219947">
    <property type="component" value="Unassembled WGS sequence"/>
</dbReference>
<protein>
    <submittedName>
        <fullName evidence="2">Uncharacterized protein</fullName>
    </submittedName>
</protein>
<keyword evidence="1" id="KW-1133">Transmembrane helix</keyword>
<keyword evidence="3" id="KW-1185">Reference proteome</keyword>
<dbReference type="AlphaFoldDB" id="A0A2A8D4M9"/>
<accession>A0A2A8D4M9</accession>
<comment type="caution">
    <text evidence="2">The sequence shown here is derived from an EMBL/GenBank/DDBJ whole genome shotgun (WGS) entry which is preliminary data.</text>
</comment>
<dbReference type="EMBL" id="PDEV01000004">
    <property type="protein sequence ID" value="PEN15777.1"/>
    <property type="molecule type" value="Genomic_DNA"/>
</dbReference>
<evidence type="ECO:0000313" key="2">
    <source>
        <dbReference type="EMBL" id="PEN15777.1"/>
    </source>
</evidence>
<organism evidence="2 3">
    <name type="scientific">Rothia dentocariosa</name>
    <dbReference type="NCBI Taxonomy" id="2047"/>
    <lineage>
        <taxon>Bacteria</taxon>
        <taxon>Bacillati</taxon>
        <taxon>Actinomycetota</taxon>
        <taxon>Actinomycetes</taxon>
        <taxon>Micrococcales</taxon>
        <taxon>Micrococcaceae</taxon>
        <taxon>Rothia</taxon>
    </lineage>
</organism>
<sequence length="74" mass="8460">MKGFEVLCEHPVVCWLLFAVAVFWKLLLPIASVVCEVGISWAKRFVEAFMRTVLPGPEKVGVRLGVWVRSVFRR</sequence>
<name>A0A2A8D4M9_9MICC</name>
<keyword evidence="1" id="KW-0812">Transmembrane</keyword>
<evidence type="ECO:0000256" key="1">
    <source>
        <dbReference type="SAM" id="Phobius"/>
    </source>
</evidence>
<reference evidence="2" key="1">
    <citation type="submission" date="2017-10" db="EMBL/GenBank/DDBJ databases">
        <title>Kefir isolates.</title>
        <authorList>
            <person name="Kim Y."/>
            <person name="Blasche S."/>
        </authorList>
    </citation>
    <scope>NUCLEOTIDE SEQUENCE [LARGE SCALE GENOMIC DNA]</scope>
    <source>
        <strain evidence="2">OG2-2</strain>
    </source>
</reference>
<keyword evidence="1" id="KW-0472">Membrane</keyword>
<proteinExistence type="predicted"/>
<gene>
    <name evidence="2" type="ORF">CRM92_09240</name>
</gene>
<feature type="transmembrane region" description="Helical" evidence="1">
    <location>
        <begin position="12"/>
        <end position="34"/>
    </location>
</feature>
<evidence type="ECO:0000313" key="3">
    <source>
        <dbReference type="Proteomes" id="UP000219947"/>
    </source>
</evidence>